<dbReference type="PROSITE" id="PS50893">
    <property type="entry name" value="ABC_TRANSPORTER_2"/>
    <property type="match status" value="1"/>
</dbReference>
<reference evidence="9 10" key="1">
    <citation type="submission" date="2014-04" db="EMBL/GenBank/DDBJ databases">
        <title>Draft genome sequence of Bacillus azotoformans MEV2011, a (co-) denitrifying strain unable to grow in the presence of oxygen.</title>
        <authorList>
            <person name="Nielsen M."/>
            <person name="Schreiber L."/>
            <person name="Finster K."/>
            <person name="Schramm A."/>
        </authorList>
    </citation>
    <scope>NUCLEOTIDE SEQUENCE [LARGE SCALE GENOMIC DNA]</scope>
    <source>
        <strain evidence="9 10">MEV2011</strain>
    </source>
</reference>
<keyword evidence="2" id="KW-1003">Cell membrane</keyword>
<dbReference type="GO" id="GO:0016887">
    <property type="term" value="F:ATP hydrolysis activity"/>
    <property type="evidence" value="ECO:0007669"/>
    <property type="project" value="InterPro"/>
</dbReference>
<evidence type="ECO:0000256" key="4">
    <source>
        <dbReference type="ARBA" id="ARBA00022840"/>
    </source>
</evidence>
<comment type="caution">
    <text evidence="9">The sequence shown here is derived from an EMBL/GenBank/DDBJ whole genome shotgun (WGS) entry which is preliminary data.</text>
</comment>
<dbReference type="SMART" id="SM00930">
    <property type="entry name" value="NIL"/>
    <property type="match status" value="1"/>
</dbReference>
<sequence>MITLKNVEKIFKTKNGEVRAVDHVDLQINQGEIYGIIGYSGAGKSTLIRLLNRLEQATAGSVEVAGQDLTKIRGANLRKARQEIGMIFQHFNLLWSRTVRENIAFPLEIAGVDKAERMKRVDELIKLVGLEGREDAYPSQLSGGQKQRVGIARALANRPKVLLCDEATSALDPQTTDQILDLLVDINKKLGLTIVLITHEMHVIRKICHNVSVMENGKIVEQGSVLEVFRKPQQPITKRFVNQVTEPEETKETIEHVLKKYPDGQVIQLTFVGDDAEQPLINQLIRKFTININILQGKISQTQSGAYGTLFIHLDGSPDEIKEAITFIRSHKVDVEVIDHA</sequence>
<dbReference type="EMBL" id="JJRY01000001">
    <property type="protein sequence ID" value="KEF40173.1"/>
    <property type="molecule type" value="Genomic_DNA"/>
</dbReference>
<keyword evidence="4" id="KW-0067">ATP-binding</keyword>
<dbReference type="PATRIC" id="fig|1348973.3.peg.182"/>
<keyword evidence="1" id="KW-0813">Transport</keyword>
<dbReference type="InterPro" id="IPR017871">
    <property type="entry name" value="ABC_transporter-like_CS"/>
</dbReference>
<accession>A0A072NTI9</accession>
<dbReference type="PANTHER" id="PTHR43166">
    <property type="entry name" value="AMINO ACID IMPORT ATP-BINDING PROTEIN"/>
    <property type="match status" value="1"/>
</dbReference>
<evidence type="ECO:0000313" key="9">
    <source>
        <dbReference type="EMBL" id="KEF40173.1"/>
    </source>
</evidence>
<proteinExistence type="predicted"/>
<dbReference type="PANTHER" id="PTHR43166:SF36">
    <property type="entry name" value="METHIONINE IMPORT ATP-BINDING PROTEIN METN 2"/>
    <property type="match status" value="1"/>
</dbReference>
<dbReference type="CDD" id="cd03258">
    <property type="entry name" value="ABC_MetN_methionine_transporter"/>
    <property type="match status" value="1"/>
</dbReference>
<evidence type="ECO:0000256" key="3">
    <source>
        <dbReference type="ARBA" id="ARBA00022741"/>
    </source>
</evidence>
<dbReference type="InterPro" id="IPR041701">
    <property type="entry name" value="MetN_ABC"/>
</dbReference>
<dbReference type="Gene3D" id="3.40.50.300">
    <property type="entry name" value="P-loop containing nucleotide triphosphate hydrolases"/>
    <property type="match status" value="1"/>
</dbReference>
<dbReference type="InterPro" id="IPR027417">
    <property type="entry name" value="P-loop_NTPase"/>
</dbReference>
<dbReference type="OrthoDB" id="9802264at2"/>
<dbReference type="FunFam" id="3.40.50.300:FF:000233">
    <property type="entry name" value="Methionine import ATP-binding protein MetN"/>
    <property type="match status" value="1"/>
</dbReference>
<keyword evidence="7" id="KW-0472">Membrane</keyword>
<dbReference type="Pfam" id="PF00005">
    <property type="entry name" value="ABC_tran"/>
    <property type="match status" value="1"/>
</dbReference>
<dbReference type="Pfam" id="PF09383">
    <property type="entry name" value="NIL"/>
    <property type="match status" value="1"/>
</dbReference>
<dbReference type="GO" id="GO:0006865">
    <property type="term" value="P:amino acid transport"/>
    <property type="evidence" value="ECO:0007669"/>
    <property type="project" value="UniProtKB-KW"/>
</dbReference>
<dbReference type="AlphaFoldDB" id="A0A072NTI9"/>
<dbReference type="InterPro" id="IPR018449">
    <property type="entry name" value="NIL_domain"/>
</dbReference>
<evidence type="ECO:0000256" key="2">
    <source>
        <dbReference type="ARBA" id="ARBA00022475"/>
    </source>
</evidence>
<evidence type="ECO:0000256" key="6">
    <source>
        <dbReference type="ARBA" id="ARBA00022970"/>
    </source>
</evidence>
<dbReference type="RefSeq" id="WP_003330873.1">
    <property type="nucleotide sequence ID" value="NZ_JJRY01000001.1"/>
</dbReference>
<feature type="domain" description="ABC transporter" evidence="8">
    <location>
        <begin position="2"/>
        <end position="241"/>
    </location>
</feature>
<dbReference type="Proteomes" id="UP000027936">
    <property type="component" value="Unassembled WGS sequence"/>
</dbReference>
<dbReference type="Gene3D" id="3.30.70.260">
    <property type="match status" value="1"/>
</dbReference>
<dbReference type="GO" id="GO:0005524">
    <property type="term" value="F:ATP binding"/>
    <property type="evidence" value="ECO:0007669"/>
    <property type="project" value="UniProtKB-KW"/>
</dbReference>
<keyword evidence="3" id="KW-0547">Nucleotide-binding</keyword>
<dbReference type="InterPro" id="IPR003439">
    <property type="entry name" value="ABC_transporter-like_ATP-bd"/>
</dbReference>
<dbReference type="SUPFAM" id="SSF55021">
    <property type="entry name" value="ACT-like"/>
    <property type="match status" value="1"/>
</dbReference>
<evidence type="ECO:0000256" key="7">
    <source>
        <dbReference type="ARBA" id="ARBA00023136"/>
    </source>
</evidence>
<keyword evidence="6" id="KW-0029">Amino-acid transport</keyword>
<dbReference type="SMART" id="SM00382">
    <property type="entry name" value="AAA"/>
    <property type="match status" value="1"/>
</dbReference>
<gene>
    <name evidence="9" type="ORF">M670_00189</name>
</gene>
<dbReference type="GeneID" id="89468895"/>
<keyword evidence="5" id="KW-1278">Translocase</keyword>
<evidence type="ECO:0000259" key="8">
    <source>
        <dbReference type="PROSITE" id="PS50893"/>
    </source>
</evidence>
<name>A0A072NTI9_SCHAZ</name>
<dbReference type="InterPro" id="IPR045865">
    <property type="entry name" value="ACT-like_dom_sf"/>
</dbReference>
<dbReference type="InterPro" id="IPR003593">
    <property type="entry name" value="AAA+_ATPase"/>
</dbReference>
<evidence type="ECO:0000313" key="10">
    <source>
        <dbReference type="Proteomes" id="UP000027936"/>
    </source>
</evidence>
<evidence type="ECO:0000256" key="1">
    <source>
        <dbReference type="ARBA" id="ARBA00022448"/>
    </source>
</evidence>
<evidence type="ECO:0000256" key="5">
    <source>
        <dbReference type="ARBA" id="ARBA00022967"/>
    </source>
</evidence>
<dbReference type="SUPFAM" id="SSF52540">
    <property type="entry name" value="P-loop containing nucleoside triphosphate hydrolases"/>
    <property type="match status" value="1"/>
</dbReference>
<protein>
    <submittedName>
        <fullName evidence="9">ABC-type metal ion transport system, ATPase component</fullName>
    </submittedName>
</protein>
<organism evidence="9 10">
    <name type="scientific">Schinkia azotoformans MEV2011</name>
    <dbReference type="NCBI Taxonomy" id="1348973"/>
    <lineage>
        <taxon>Bacteria</taxon>
        <taxon>Bacillati</taxon>
        <taxon>Bacillota</taxon>
        <taxon>Bacilli</taxon>
        <taxon>Bacillales</taxon>
        <taxon>Bacillaceae</taxon>
        <taxon>Calidifontibacillus/Schinkia group</taxon>
        <taxon>Schinkia</taxon>
    </lineage>
</organism>
<dbReference type="PROSITE" id="PS00211">
    <property type="entry name" value="ABC_TRANSPORTER_1"/>
    <property type="match status" value="1"/>
</dbReference>
<dbReference type="InterPro" id="IPR050086">
    <property type="entry name" value="MetN_ABC_transporter-like"/>
</dbReference>